<dbReference type="EMBL" id="FOTW01000014">
    <property type="protein sequence ID" value="SFM18551.1"/>
    <property type="molecule type" value="Genomic_DNA"/>
</dbReference>
<feature type="region of interest" description="Disordered" evidence="1">
    <location>
        <begin position="338"/>
        <end position="375"/>
    </location>
</feature>
<evidence type="ECO:0000313" key="4">
    <source>
        <dbReference type="Proteomes" id="UP000199470"/>
    </source>
</evidence>
<evidence type="ECO:0000256" key="1">
    <source>
        <dbReference type="SAM" id="MobiDB-lite"/>
    </source>
</evidence>
<organism evidence="3 4">
    <name type="scientific">Rugamonas rubra</name>
    <dbReference type="NCBI Taxonomy" id="758825"/>
    <lineage>
        <taxon>Bacteria</taxon>
        <taxon>Pseudomonadati</taxon>
        <taxon>Pseudomonadota</taxon>
        <taxon>Betaproteobacteria</taxon>
        <taxon>Burkholderiales</taxon>
        <taxon>Oxalobacteraceae</taxon>
        <taxon>Telluria group</taxon>
        <taxon>Rugamonas</taxon>
    </lineage>
</organism>
<dbReference type="Pfam" id="PF20995">
    <property type="entry name" value="Tla3_C"/>
    <property type="match status" value="1"/>
</dbReference>
<dbReference type="AlphaFoldDB" id="A0A1I4NSS9"/>
<protein>
    <recommendedName>
        <fullName evidence="2">Type VI lipase adapter protein Tla3 C-terminal domain-containing protein</fullName>
    </recommendedName>
</protein>
<gene>
    <name evidence="3" type="ORF">SAMN02982985_03104</name>
</gene>
<evidence type="ECO:0000313" key="3">
    <source>
        <dbReference type="EMBL" id="SFM18551.1"/>
    </source>
</evidence>
<evidence type="ECO:0000259" key="2">
    <source>
        <dbReference type="Pfam" id="PF20995"/>
    </source>
</evidence>
<sequence>MVSHLFVAGLAKLEERPDRLLDDVFDFFDKNPDIPYVVLNSDDSSTVRNMFATIEKPREDGYYIPPMPDASVLFLLARRERVDAIRPFVFEDVSNEKSVEYLNSESISRRLFLAYLNLMKSLPRVDPENTAARQPTTSEWLAAAAKFAARPELRGNKPGSYRDLVFHPEHRVPYDWKPTPWFPVPWDKLRLDAFDGLPTMGFIHRPVFVNTSDEHGKPLAKRDQRQKALLAGLQEALLTLPEAERATAPARVIAGTNNNVEQLLALEGMLHDYAELGGPSIDSGKLDQFTNTDRRLGNTGAATWFVQMGIGVMGSYRAGGVSAAINLRDPHEASIVLISPPSEEKRQAQQQSRGDIFKPRNSPDIDPANYAPPTK</sequence>
<proteinExistence type="predicted"/>
<dbReference type="InterPro" id="IPR048303">
    <property type="entry name" value="Tla3_C"/>
</dbReference>
<keyword evidence="4" id="KW-1185">Reference proteome</keyword>
<feature type="domain" description="Type VI lipase adapter protein Tla3 C-terminal" evidence="2">
    <location>
        <begin position="200"/>
        <end position="340"/>
    </location>
</feature>
<dbReference type="Proteomes" id="UP000199470">
    <property type="component" value="Unassembled WGS sequence"/>
</dbReference>
<accession>A0A1I4NSS9</accession>
<name>A0A1I4NSS9_9BURK</name>
<reference evidence="3 4" key="1">
    <citation type="submission" date="2016-10" db="EMBL/GenBank/DDBJ databases">
        <authorList>
            <person name="de Groot N.N."/>
        </authorList>
    </citation>
    <scope>NUCLEOTIDE SEQUENCE [LARGE SCALE GENOMIC DNA]</scope>
    <source>
        <strain evidence="3 4">ATCC 43154</strain>
    </source>
</reference>